<dbReference type="PRINTS" id="PR00380">
    <property type="entry name" value="KINESINHEAVY"/>
</dbReference>
<comment type="caution">
    <text evidence="4">The sequence shown here is derived from an EMBL/GenBank/DDBJ whole genome shotgun (WGS) entry which is preliminary data.</text>
</comment>
<feature type="binding site" evidence="1">
    <location>
        <begin position="217"/>
        <end position="224"/>
    </location>
    <ligand>
        <name>ATP</name>
        <dbReference type="ChEBI" id="CHEBI:30616"/>
    </ligand>
</feature>
<reference evidence="4" key="1">
    <citation type="submission" date="2021-02" db="EMBL/GenBank/DDBJ databases">
        <authorList>
            <person name="Dougan E. K."/>
            <person name="Rhodes N."/>
            <person name="Thang M."/>
            <person name="Chan C."/>
        </authorList>
    </citation>
    <scope>NUCLEOTIDE SEQUENCE</scope>
</reference>
<dbReference type="EMBL" id="CAJNJA010024585">
    <property type="protein sequence ID" value="CAE7528569.1"/>
    <property type="molecule type" value="Genomic_DNA"/>
</dbReference>
<protein>
    <submittedName>
        <fullName evidence="4">Kif1 protein</fullName>
    </submittedName>
</protein>
<feature type="region of interest" description="Disordered" evidence="2">
    <location>
        <begin position="543"/>
        <end position="583"/>
    </location>
</feature>
<evidence type="ECO:0000313" key="5">
    <source>
        <dbReference type="Proteomes" id="UP000601435"/>
    </source>
</evidence>
<keyword evidence="1" id="KW-0067">ATP-binding</keyword>
<dbReference type="OrthoDB" id="3176171at2759"/>
<gene>
    <name evidence="4" type="primary">kif1</name>
    <name evidence="4" type="ORF">SNEC2469_LOCUS15160</name>
</gene>
<dbReference type="GO" id="GO:0008017">
    <property type="term" value="F:microtubule binding"/>
    <property type="evidence" value="ECO:0007669"/>
    <property type="project" value="InterPro"/>
</dbReference>
<keyword evidence="5" id="KW-1185">Reference proteome</keyword>
<dbReference type="Gene3D" id="3.40.850.10">
    <property type="entry name" value="Kinesin motor domain"/>
    <property type="match status" value="1"/>
</dbReference>
<evidence type="ECO:0000256" key="1">
    <source>
        <dbReference type="PROSITE-ProRule" id="PRU00283"/>
    </source>
</evidence>
<evidence type="ECO:0000259" key="3">
    <source>
        <dbReference type="PROSITE" id="PS50067"/>
    </source>
</evidence>
<keyword evidence="1" id="KW-0505">Motor protein</keyword>
<dbReference type="PROSITE" id="PS50067">
    <property type="entry name" value="KINESIN_MOTOR_2"/>
    <property type="match status" value="1"/>
</dbReference>
<dbReference type="AlphaFoldDB" id="A0A812TBX6"/>
<comment type="similarity">
    <text evidence="1">Belongs to the TRAFAC class myosin-kinesin ATPase superfamily. Kinesin family.</text>
</comment>
<feature type="compositionally biased region" description="Acidic residues" evidence="2">
    <location>
        <begin position="574"/>
        <end position="583"/>
    </location>
</feature>
<dbReference type="GO" id="GO:0005524">
    <property type="term" value="F:ATP binding"/>
    <property type="evidence" value="ECO:0007669"/>
    <property type="project" value="UniProtKB-UniRule"/>
</dbReference>
<keyword evidence="1" id="KW-0547">Nucleotide-binding</keyword>
<feature type="compositionally biased region" description="Basic and acidic residues" evidence="2">
    <location>
        <begin position="554"/>
        <end position="573"/>
    </location>
</feature>
<dbReference type="InterPro" id="IPR027417">
    <property type="entry name" value="P-loop_NTPase"/>
</dbReference>
<name>A0A812TBX6_9DINO</name>
<evidence type="ECO:0000313" key="4">
    <source>
        <dbReference type="EMBL" id="CAE7528569.1"/>
    </source>
</evidence>
<dbReference type="Proteomes" id="UP000601435">
    <property type="component" value="Unassembled WGS sequence"/>
</dbReference>
<dbReference type="InterPro" id="IPR001752">
    <property type="entry name" value="Kinesin_motor_dom"/>
</dbReference>
<sequence length="754" mass="82990">MSAMAAEGQKEGELVINASGALASKDGNWGPEVDQVVSTVWQMLKDAKHLFPPTESMVQITVRFGSRTYVITGKAGALGPTGPLVLGLGEVSGQPNKLLIQVPNDVNALKGDAALEDSPTIKVCVRVRPFIKEEVEGQRSGGECKLCVEMPTETSVRMWNPEEIEEDMRGFEFDRCYWSHSSDNPLYATQETLQKELGETMLEHAMNGFNNCIFAYGQTGSGKSYSVLGGKGEERGLLPRVVEGLFDHFEKLPEGATYKTLVAFMEIYNEQIRDLLAPATDSENKKLEVKQHPVLGTIVPGLTEAAVASCEEVLNLVDYGTQMRHVSATAMNATSSRSHCIFTFKTSLTEPDQPSKVSQTHLVDLAGSERAGRTKATGDRLKEGAAINQSLSTLARVISELAKSSKTKKKPNPPFRESKLTYILKESLCGNSKTVMMAAISPNFLDFDETLSTLKFAQSVKQVQTKAVQNAVNMSSVEAQLRAELNALKSQLKMYEDGSPTSSANVSSEELVFLKRRLEEQEQFCAYYGKDWDSLLAEERERMDTRRTSLHPSKLGDRVKKSPSDKRQDHSSDEDADMEEDQESITCSLLELGKPPDVLPPGGRPSLCAPIRSSLAVVGPMAQSLLREGARPRAENLNRRLLELSQLAEETQELLNRENGGEMSIQVLVVVDPLDEETFEAGPWRCPQWPLPIFGWMPVRGGVGGASGLLEIFTVVLGMVTWMNFGHFGRTWMKGVLSLERGLEMWPGRGYVAV</sequence>
<dbReference type="GO" id="GO:0003777">
    <property type="term" value="F:microtubule motor activity"/>
    <property type="evidence" value="ECO:0007669"/>
    <property type="project" value="InterPro"/>
</dbReference>
<dbReference type="InterPro" id="IPR036961">
    <property type="entry name" value="Kinesin_motor_dom_sf"/>
</dbReference>
<proteinExistence type="inferred from homology"/>
<evidence type="ECO:0000256" key="2">
    <source>
        <dbReference type="SAM" id="MobiDB-lite"/>
    </source>
</evidence>
<organism evidence="4 5">
    <name type="scientific">Symbiodinium necroappetens</name>
    <dbReference type="NCBI Taxonomy" id="1628268"/>
    <lineage>
        <taxon>Eukaryota</taxon>
        <taxon>Sar</taxon>
        <taxon>Alveolata</taxon>
        <taxon>Dinophyceae</taxon>
        <taxon>Suessiales</taxon>
        <taxon>Symbiodiniaceae</taxon>
        <taxon>Symbiodinium</taxon>
    </lineage>
</organism>
<dbReference type="SUPFAM" id="SSF52540">
    <property type="entry name" value="P-loop containing nucleoside triphosphate hydrolases"/>
    <property type="match status" value="1"/>
</dbReference>
<dbReference type="SMART" id="SM00129">
    <property type="entry name" value="KISc"/>
    <property type="match status" value="1"/>
</dbReference>
<dbReference type="GO" id="GO:0007018">
    <property type="term" value="P:microtubule-based movement"/>
    <property type="evidence" value="ECO:0007669"/>
    <property type="project" value="InterPro"/>
</dbReference>
<dbReference type="Pfam" id="PF00225">
    <property type="entry name" value="Kinesin"/>
    <property type="match status" value="1"/>
</dbReference>
<accession>A0A812TBX6</accession>
<dbReference type="PANTHER" id="PTHR47117">
    <property type="entry name" value="STAR-RELATED LIPID TRANSFER PROTEIN 9"/>
    <property type="match status" value="1"/>
</dbReference>
<feature type="domain" description="Kinesin motor" evidence="3">
    <location>
        <begin position="120"/>
        <end position="463"/>
    </location>
</feature>